<keyword evidence="1" id="KW-0812">Transmembrane</keyword>
<dbReference type="PANTHER" id="PTHR46928">
    <property type="entry name" value="MESENCHYME-SPECIFIC CELL SURFACE GLYCOPROTEIN"/>
    <property type="match status" value="1"/>
</dbReference>
<dbReference type="EMBL" id="JMIY01000002">
    <property type="protein sequence ID" value="KCZ72838.1"/>
    <property type="molecule type" value="Genomic_DNA"/>
</dbReference>
<dbReference type="Gene3D" id="2.130.10.10">
    <property type="entry name" value="YVTN repeat-like/Quinoprotein amine dehydrogenase"/>
    <property type="match status" value="1"/>
</dbReference>
<reference evidence="2 3" key="1">
    <citation type="journal article" date="2013" name="Nature">
        <title>Anaerobic oxidation of methane coupled to nitrate reduction in a novel archaeal lineage.</title>
        <authorList>
            <person name="Haroon M.F."/>
            <person name="Hu S."/>
            <person name="Shi Y."/>
            <person name="Imelfort M."/>
            <person name="Keller J."/>
            <person name="Hugenholtz P."/>
            <person name="Yuan Z."/>
            <person name="Tyson G.W."/>
        </authorList>
    </citation>
    <scope>NUCLEOTIDE SEQUENCE [LARGE SCALE GENOMIC DNA]</scope>
    <source>
        <strain evidence="2 3">ANME-2d</strain>
    </source>
</reference>
<dbReference type="InterPro" id="IPR015943">
    <property type="entry name" value="WD40/YVTN_repeat-like_dom_sf"/>
</dbReference>
<feature type="transmembrane region" description="Helical" evidence="1">
    <location>
        <begin position="18"/>
        <end position="35"/>
    </location>
</feature>
<evidence type="ECO:0000256" key="1">
    <source>
        <dbReference type="SAM" id="Phobius"/>
    </source>
</evidence>
<proteinExistence type="predicted"/>
<comment type="caution">
    <text evidence="2">The sequence shown here is derived from an EMBL/GenBank/DDBJ whole genome shotgun (WGS) entry which is preliminary data.</text>
</comment>
<dbReference type="InterPro" id="IPR013211">
    <property type="entry name" value="LVIVD"/>
</dbReference>
<keyword evidence="1" id="KW-0472">Membrane</keyword>
<dbReference type="SUPFAM" id="SSF101908">
    <property type="entry name" value="Putative isomerase YbhE"/>
    <property type="match status" value="1"/>
</dbReference>
<dbReference type="RefSeq" id="WP_048089855.1">
    <property type="nucleotide sequence ID" value="NZ_JMIY01000002.1"/>
</dbReference>
<gene>
    <name evidence="2" type="ORF">ANME2D_01273</name>
</gene>
<keyword evidence="1" id="KW-1133">Transmembrane helix</keyword>
<protein>
    <recommendedName>
        <fullName evidence="4">LVIVD repeat protein</fullName>
    </recommendedName>
</protein>
<accession>A0A062V8E8</accession>
<dbReference type="InterPro" id="IPR011044">
    <property type="entry name" value="Quino_amine_DH_bsu"/>
</dbReference>
<keyword evidence="3" id="KW-1185">Reference proteome</keyword>
<name>A0A062V8E8_9EURY</name>
<evidence type="ECO:0000313" key="2">
    <source>
        <dbReference type="EMBL" id="KCZ72838.1"/>
    </source>
</evidence>
<dbReference type="AlphaFoldDB" id="A0A062V8E8"/>
<dbReference type="OrthoDB" id="134269at2157"/>
<dbReference type="InterPro" id="IPR011048">
    <property type="entry name" value="Haem_d1_sf"/>
</dbReference>
<dbReference type="InterPro" id="IPR052956">
    <property type="entry name" value="Mesenchyme-surface_protein"/>
</dbReference>
<dbReference type="Proteomes" id="UP000027153">
    <property type="component" value="Unassembled WGS sequence"/>
</dbReference>
<evidence type="ECO:0008006" key="4">
    <source>
        <dbReference type="Google" id="ProtNLM"/>
    </source>
</evidence>
<organism evidence="2 3">
    <name type="scientific">Candidatus Methanoperedens nitratireducens</name>
    <dbReference type="NCBI Taxonomy" id="1392998"/>
    <lineage>
        <taxon>Archaea</taxon>
        <taxon>Methanobacteriati</taxon>
        <taxon>Methanobacteriota</taxon>
        <taxon>Stenosarchaea group</taxon>
        <taxon>Methanomicrobia</taxon>
        <taxon>Methanosarcinales</taxon>
        <taxon>ANME-2 cluster</taxon>
        <taxon>Candidatus Methanoperedentaceae</taxon>
        <taxon>Candidatus Methanoperedens</taxon>
    </lineage>
</organism>
<dbReference type="SUPFAM" id="SSF50969">
    <property type="entry name" value="YVTN repeat-like/Quinoprotein amine dehydrogenase"/>
    <property type="match status" value="1"/>
</dbReference>
<dbReference type="PANTHER" id="PTHR46928:SF1">
    <property type="entry name" value="MESENCHYME-SPECIFIC CELL SURFACE GLYCOPROTEIN"/>
    <property type="match status" value="1"/>
</dbReference>
<dbReference type="Pfam" id="PF08309">
    <property type="entry name" value="LVIVD"/>
    <property type="match status" value="10"/>
</dbReference>
<sequence>MYNRFLKWLRNSTKLEKAIVITIIVLAGVAAIFFIETGEETYPPPAPTVTPEPAPVQTPTVITSKIQKIGHLGNGNSFDMVEANGYLYAGQGTEVRVYDTSSESKIAQLDWKDYVFRINTEYLVRALYIDSGYLYIANTKRLVILDISSPSSPVMVSYIEPLTSKSAQLRDVEIKGNYAFLSAPGAGVLVVDISDKKNPVLAAKLKLGGYNRPRRLTTSDNYLYVAMESDNRLDIIDITDPVNPSIRGSWSADSGNSSLSGVAVEGKYAYVAEYHKGVHVVDISDPENPIGVTKLMGINANDIKILDNYAYVSVRYQGFDIIDISNPPDIKIIGKGTGIKGYIEGIFPTSRYTFVAAESKGLVIYDTSDVKEPGLMVTIPVVGGADSVALKDNYLYIGAHNDGVWVVDVSNPAEPREVAFINSGGRNEGVEIQGNYLFAASDWGGLNTIDITDPENPELVVNRYGDNIDGNALPDGDYLYTSIYYPTKSLGVISMSDPKKLVYVSKSAYNTSKSRFAKYGQDYLLAAVAGGSRGLHIFDISEKTNPVPVSVFDSGVAYKDVAISGNTAFALTGSSIVTLDISNAANPVLLNKIDYSGAWSGRSVDIYNNIAYAAGGPTGDIRVFDITDPSNIKLIDTFDLPENAEDIRYSDGKLFVAAGKAGAYILSVPIAD</sequence>
<evidence type="ECO:0000313" key="3">
    <source>
        <dbReference type="Proteomes" id="UP000027153"/>
    </source>
</evidence>
<dbReference type="SUPFAM" id="SSF51004">
    <property type="entry name" value="C-terminal (heme d1) domain of cytochrome cd1-nitrite reductase"/>
    <property type="match status" value="1"/>
</dbReference>